<gene>
    <name evidence="13" type="ORF">B5J99_13070</name>
</gene>
<keyword evidence="2 8" id="KW-0813">Transport</keyword>
<evidence type="ECO:0000259" key="11">
    <source>
        <dbReference type="Pfam" id="PF00593"/>
    </source>
</evidence>
<comment type="subcellular location">
    <subcellularLocation>
        <location evidence="1 8">Cell outer membrane</location>
        <topology evidence="1 8">Multi-pass membrane protein</topology>
    </subcellularLocation>
</comment>
<dbReference type="PANTHER" id="PTHR47234:SF2">
    <property type="entry name" value="TONB-DEPENDENT RECEPTOR"/>
    <property type="match status" value="1"/>
</dbReference>
<protein>
    <recommendedName>
        <fullName evidence="15">TonB-dependent receptor</fullName>
    </recommendedName>
</protein>
<feature type="chain" id="PRO_5047118952" description="TonB-dependent receptor" evidence="10">
    <location>
        <begin position="34"/>
        <end position="907"/>
    </location>
</feature>
<dbReference type="InterPro" id="IPR000531">
    <property type="entry name" value="Beta-barrel_TonB"/>
</dbReference>
<dbReference type="PROSITE" id="PS52016">
    <property type="entry name" value="TONB_DEPENDENT_REC_3"/>
    <property type="match status" value="1"/>
</dbReference>
<dbReference type="InterPro" id="IPR036942">
    <property type="entry name" value="Beta-barrel_TonB_sf"/>
</dbReference>
<reference evidence="13 14" key="1">
    <citation type="submission" date="2017-03" db="EMBL/GenBank/DDBJ databases">
        <title>Complete genome sequence of Blastomonas fulva degrading microcsystin LR.</title>
        <authorList>
            <person name="Lee H.-g."/>
            <person name="Jin L."/>
            <person name="oh H.-M."/>
        </authorList>
    </citation>
    <scope>NUCLEOTIDE SEQUENCE [LARGE SCALE GENOMIC DNA]</scope>
    <source>
        <strain evidence="13 14">T2</strain>
    </source>
</reference>
<dbReference type="Pfam" id="PF00593">
    <property type="entry name" value="TonB_dep_Rec_b-barrel"/>
    <property type="match status" value="1"/>
</dbReference>
<keyword evidence="6 8" id="KW-0472">Membrane</keyword>
<evidence type="ECO:0000259" key="12">
    <source>
        <dbReference type="Pfam" id="PF07715"/>
    </source>
</evidence>
<sequence length="907" mass="96089">MTKRESVMRGSRARQSLYAATALCAAWAMPAFGQEADEAADEGGKKEDIVVVGTLIRGTTAVGSQTLSVDSQEIIERGASSTNELLGAIPQISNAFNGRFEVDPRGVVGSGTSINRPNLRNLPGVNQTSGGLTLVLIDGMRATPLGVNQASIDPDVLPAAVIEGLDVVTDGGSSLYGADAVAGVINFRTLRKFEGIKVDANYGFGTTIDAYDVWDASITAGQSWATGNAYVSVTHSERNGILNGQTDWASGQVFDAQGNARFSFTQCPNPVGTEVRFFKFGPAANQFTSNPAAPGAGTFPIGTPCDATAGATYLPKQERTSVFAALSQQVADNIDLRVTAYFTKRDTDIAVFPRGFTTAAQVFVPPANNPPPGTIVTILGGTSFSFGPNAAYENTPNEVGFETWGVTPELTFDVGGEWLVRSSAHFGRSTNYQSFPNVDTVRAQAAVNAGLLNPRNVAAASADVINSITNFTNAQETTQELFMFRTVADGPLFALPGGDAKLAVGIEYQDNNAESRLSQGPFGSISAVPFMKSVRNAKSVFAEVSLPVFSFIDLNGSLRFDDYSDFGSTTNPSIGFDLKPVSWLSIYGHWNTSFNAPTAIDNLAIGTGRFACGIYVAGSTNPAQRPVDPLGRDTSRQGTCALVLQGSRPNLRPQTAESYAIGFNATPMQGLRFGGQFYSIDLDNALGALNPSIVSTYTTNPELYTYNVTASQYAAILDSLTNGAALGAQQVASNIGLVVDTRITNLNAATIEGIDFNLSYQTESSIGRLAFGVSGTKQTKAILTTGGVTTNQLGIGSPEFSATGFVGWNNGAFSARVTLNYSGKFRDQAVNNLGQVEVVDPFVTANLFFGYDIGESGGVLNGTSFRLIVDNVFEEEPQTIRRANTNNLSYNNFTLGRVIKLGVSRKF</sequence>
<comment type="similarity">
    <text evidence="8 9">Belongs to the TonB-dependent receptor family.</text>
</comment>
<dbReference type="InterPro" id="IPR037066">
    <property type="entry name" value="Plug_dom_sf"/>
</dbReference>
<keyword evidence="10" id="KW-0732">Signal</keyword>
<evidence type="ECO:0008006" key="15">
    <source>
        <dbReference type="Google" id="ProtNLM"/>
    </source>
</evidence>
<evidence type="ECO:0000313" key="14">
    <source>
        <dbReference type="Proteomes" id="UP000258016"/>
    </source>
</evidence>
<keyword evidence="7 8" id="KW-0998">Cell outer membrane</keyword>
<keyword evidence="3 8" id="KW-1134">Transmembrane beta strand</keyword>
<dbReference type="InterPro" id="IPR039426">
    <property type="entry name" value="TonB-dep_rcpt-like"/>
</dbReference>
<evidence type="ECO:0000256" key="7">
    <source>
        <dbReference type="ARBA" id="ARBA00023237"/>
    </source>
</evidence>
<proteinExistence type="inferred from homology"/>
<dbReference type="Pfam" id="PF07715">
    <property type="entry name" value="Plug"/>
    <property type="match status" value="1"/>
</dbReference>
<evidence type="ECO:0000256" key="9">
    <source>
        <dbReference type="RuleBase" id="RU003357"/>
    </source>
</evidence>
<dbReference type="EMBL" id="CP020083">
    <property type="protein sequence ID" value="ASR52272.1"/>
    <property type="molecule type" value="Genomic_DNA"/>
</dbReference>
<name>A0ABM6M8H7_9SPHN</name>
<evidence type="ECO:0000256" key="8">
    <source>
        <dbReference type="PROSITE-ProRule" id="PRU01360"/>
    </source>
</evidence>
<evidence type="ECO:0000256" key="2">
    <source>
        <dbReference type="ARBA" id="ARBA00022448"/>
    </source>
</evidence>
<keyword evidence="5 9" id="KW-0798">TonB box</keyword>
<evidence type="ECO:0000256" key="5">
    <source>
        <dbReference type="ARBA" id="ARBA00023077"/>
    </source>
</evidence>
<dbReference type="SUPFAM" id="SSF56935">
    <property type="entry name" value="Porins"/>
    <property type="match status" value="1"/>
</dbReference>
<feature type="signal peptide" evidence="10">
    <location>
        <begin position="1"/>
        <end position="33"/>
    </location>
</feature>
<keyword evidence="14" id="KW-1185">Reference proteome</keyword>
<feature type="domain" description="TonB-dependent receptor plug" evidence="12">
    <location>
        <begin position="65"/>
        <end position="184"/>
    </location>
</feature>
<dbReference type="Proteomes" id="UP000258016">
    <property type="component" value="Chromosome"/>
</dbReference>
<keyword evidence="4 8" id="KW-0812">Transmembrane</keyword>
<dbReference type="PANTHER" id="PTHR47234">
    <property type="match status" value="1"/>
</dbReference>
<evidence type="ECO:0000256" key="10">
    <source>
        <dbReference type="SAM" id="SignalP"/>
    </source>
</evidence>
<evidence type="ECO:0000256" key="3">
    <source>
        <dbReference type="ARBA" id="ARBA00022452"/>
    </source>
</evidence>
<feature type="domain" description="TonB-dependent receptor-like beta-barrel" evidence="11">
    <location>
        <begin position="365"/>
        <end position="872"/>
    </location>
</feature>
<accession>A0ABM6M8H7</accession>
<evidence type="ECO:0000256" key="6">
    <source>
        <dbReference type="ARBA" id="ARBA00023136"/>
    </source>
</evidence>
<evidence type="ECO:0000256" key="4">
    <source>
        <dbReference type="ARBA" id="ARBA00022692"/>
    </source>
</evidence>
<evidence type="ECO:0000313" key="13">
    <source>
        <dbReference type="EMBL" id="ASR52272.1"/>
    </source>
</evidence>
<dbReference type="Gene3D" id="2.170.130.10">
    <property type="entry name" value="TonB-dependent receptor, plug domain"/>
    <property type="match status" value="1"/>
</dbReference>
<evidence type="ECO:0000256" key="1">
    <source>
        <dbReference type="ARBA" id="ARBA00004571"/>
    </source>
</evidence>
<dbReference type="Gene3D" id="2.40.170.20">
    <property type="entry name" value="TonB-dependent receptor, beta-barrel domain"/>
    <property type="match status" value="1"/>
</dbReference>
<dbReference type="InterPro" id="IPR012910">
    <property type="entry name" value="Plug_dom"/>
</dbReference>
<organism evidence="13 14">
    <name type="scientific">Blastomonas fulva</name>
    <dbReference type="NCBI Taxonomy" id="1550728"/>
    <lineage>
        <taxon>Bacteria</taxon>
        <taxon>Pseudomonadati</taxon>
        <taxon>Pseudomonadota</taxon>
        <taxon>Alphaproteobacteria</taxon>
        <taxon>Sphingomonadales</taxon>
        <taxon>Sphingomonadaceae</taxon>
        <taxon>Blastomonas</taxon>
    </lineage>
</organism>